<dbReference type="AlphaFoldDB" id="A0A838XSA0"/>
<dbReference type="PRINTS" id="PR01210">
    <property type="entry name" value="GGTRANSPTASE"/>
</dbReference>
<keyword evidence="6 11" id="KW-0865">Zymogen</keyword>
<comment type="pathway">
    <text evidence="11">Sulfur metabolism; glutathione metabolism.</text>
</comment>
<reference evidence="14 15" key="1">
    <citation type="submission" date="2020-07" db="EMBL/GenBank/DDBJ databases">
        <authorList>
            <person name="Li M."/>
        </authorList>
    </citation>
    <scope>NUCLEOTIDE SEQUENCE [LARGE SCALE GENOMIC DNA]</scope>
    <source>
        <strain evidence="14 15">DSM 23284</strain>
    </source>
</reference>
<dbReference type="Pfam" id="PF01019">
    <property type="entry name" value="G_glu_transpept"/>
    <property type="match status" value="1"/>
</dbReference>
<evidence type="ECO:0000313" key="14">
    <source>
        <dbReference type="EMBL" id="MBA4611538.1"/>
    </source>
</evidence>
<evidence type="ECO:0000256" key="9">
    <source>
        <dbReference type="PIRSR" id="PIRSR600101-1"/>
    </source>
</evidence>
<feature type="region of interest" description="Disordered" evidence="12">
    <location>
        <begin position="557"/>
        <end position="576"/>
    </location>
</feature>
<evidence type="ECO:0000256" key="7">
    <source>
        <dbReference type="ARBA" id="ARBA00023315"/>
    </source>
</evidence>
<evidence type="ECO:0000256" key="10">
    <source>
        <dbReference type="PIRSR" id="PIRSR600101-2"/>
    </source>
</evidence>
<dbReference type="EC" id="3.4.19.13" evidence="11"/>
<comment type="catalytic activity">
    <reaction evidence="8 11">
        <text>an N-terminal (5-L-glutamyl)-[peptide] + an alpha-amino acid = 5-L-glutamyl amino acid + an N-terminal L-alpha-aminoacyl-[peptide]</text>
        <dbReference type="Rhea" id="RHEA:23904"/>
        <dbReference type="Rhea" id="RHEA-COMP:9780"/>
        <dbReference type="Rhea" id="RHEA-COMP:9795"/>
        <dbReference type="ChEBI" id="CHEBI:77644"/>
        <dbReference type="ChEBI" id="CHEBI:78597"/>
        <dbReference type="ChEBI" id="CHEBI:78599"/>
        <dbReference type="ChEBI" id="CHEBI:78608"/>
        <dbReference type="EC" id="2.3.2.2"/>
    </reaction>
</comment>
<keyword evidence="5 11" id="KW-0378">Hydrolase</keyword>
<dbReference type="EC" id="2.3.2.2" evidence="11"/>
<evidence type="ECO:0000256" key="12">
    <source>
        <dbReference type="SAM" id="MobiDB-lite"/>
    </source>
</evidence>
<comment type="subunit">
    <text evidence="11">This enzyme consists of two polypeptide chains, which are synthesized in precursor form from a single polypeptide.</text>
</comment>
<accession>A0A838XSA0</accession>
<dbReference type="InterPro" id="IPR043137">
    <property type="entry name" value="GGT_ssub_C"/>
</dbReference>
<keyword evidence="4 11" id="KW-0808">Transferase</keyword>
<comment type="PTM">
    <text evidence="11">Cleaved by autocatalysis into a large and a small subunit.</text>
</comment>
<proteinExistence type="inferred from homology"/>
<dbReference type="PANTHER" id="PTHR43199:SF1">
    <property type="entry name" value="GLUTATHIONE HYDROLASE PROENZYME"/>
    <property type="match status" value="1"/>
</dbReference>
<keyword evidence="15" id="KW-1185">Reference proteome</keyword>
<dbReference type="InterPro" id="IPR029055">
    <property type="entry name" value="Ntn_hydrolases_N"/>
</dbReference>
<feature type="binding site" evidence="10">
    <location>
        <position position="480"/>
    </location>
    <ligand>
        <name>L-glutamate</name>
        <dbReference type="ChEBI" id="CHEBI:29985"/>
    </ligand>
</feature>
<organism evidence="14 15">
    <name type="scientific">Stappia taiwanensis</name>
    <dbReference type="NCBI Taxonomy" id="992267"/>
    <lineage>
        <taxon>Bacteria</taxon>
        <taxon>Pseudomonadati</taxon>
        <taxon>Pseudomonadota</taxon>
        <taxon>Alphaproteobacteria</taxon>
        <taxon>Hyphomicrobiales</taxon>
        <taxon>Stappiaceae</taxon>
        <taxon>Stappia</taxon>
    </lineage>
</organism>
<evidence type="ECO:0000256" key="11">
    <source>
        <dbReference type="RuleBase" id="RU368036"/>
    </source>
</evidence>
<feature type="binding site" evidence="10">
    <location>
        <begin position="405"/>
        <end position="407"/>
    </location>
    <ligand>
        <name>L-glutamate</name>
        <dbReference type="ChEBI" id="CHEBI:29985"/>
    </ligand>
</feature>
<evidence type="ECO:0000256" key="13">
    <source>
        <dbReference type="SAM" id="SignalP"/>
    </source>
</evidence>
<dbReference type="InterPro" id="IPR055262">
    <property type="entry name" value="GGT_CS"/>
</dbReference>
<evidence type="ECO:0000256" key="6">
    <source>
        <dbReference type="ARBA" id="ARBA00023145"/>
    </source>
</evidence>
<evidence type="ECO:0000256" key="2">
    <source>
        <dbReference type="ARBA" id="ARBA00001089"/>
    </source>
</evidence>
<comment type="similarity">
    <text evidence="3 11">Belongs to the gamma-glutamyltransferase family.</text>
</comment>
<dbReference type="Gene3D" id="3.60.20.40">
    <property type="match status" value="1"/>
</dbReference>
<dbReference type="PROSITE" id="PS00462">
    <property type="entry name" value="G_GLU_TRANSPEPTIDASE"/>
    <property type="match status" value="1"/>
</dbReference>
<keyword evidence="11" id="KW-0317">Glutathione biosynthesis</keyword>
<sequence>MLAAGLVCGLAMGPVAAQSASVQTGPILSGDDRFHPVVARGGMVSSQEALASGVGRDILARGGNAVDAAVAVGFALAVTLPRAGNLGGGGFMMVHLAESGETHALDYRELAPAGAFRDMFLDADGNADSNKSRYSGFAVGVPGTVAGMFAAHEKYGSGTFTFAELIAPAIALARDGFIVSDDLAGSLKQVHPRLSKDPASLAAYYKPDGSFYEAGDTLKLPHLAATLEKIASEGPSGFYSGPVAEAIVARVEEAGGPMTLADLAEYKAVWRAPVTGTYRGYTIASMPPPSSGGVHIVEILNMLEDHDLAGSGAGSAATLHVMAEAMKRAYADRSEYLGDPDFVDVPVKGLTSKAYARERMADFSPDRAALATEIKPGAPVPYESDQTTHYSIVDDDGNAVANTYTLNFSYGAGLMAGDTGVLLNNELDDFSAKPGVPNAYGLIGGDANAVAPRKRPLSSMSPTLVFKDGELLMATGSPGGSRIITTVLQVILNVVDHGMNVAEASAAPRVHHQWLPDELRVEEGFSPDTLALLRAKGHTIALKPTMGSTQSVMSVEGGLAGAADPRRQGALAAGHN</sequence>
<keyword evidence="13" id="KW-0732">Signal</keyword>
<dbReference type="InterPro" id="IPR000101">
    <property type="entry name" value="GGT_peptidase"/>
</dbReference>
<evidence type="ECO:0000256" key="1">
    <source>
        <dbReference type="ARBA" id="ARBA00001049"/>
    </source>
</evidence>
<dbReference type="Proteomes" id="UP000559404">
    <property type="component" value="Unassembled WGS sequence"/>
</dbReference>
<evidence type="ECO:0000256" key="5">
    <source>
        <dbReference type="ARBA" id="ARBA00022801"/>
    </source>
</evidence>
<dbReference type="EMBL" id="JACEON010000005">
    <property type="protein sequence ID" value="MBA4611538.1"/>
    <property type="molecule type" value="Genomic_DNA"/>
</dbReference>
<feature type="binding site" evidence="10">
    <location>
        <position position="429"/>
    </location>
    <ligand>
        <name>L-glutamate</name>
        <dbReference type="ChEBI" id="CHEBI:29985"/>
    </ligand>
</feature>
<dbReference type="SUPFAM" id="SSF56235">
    <property type="entry name" value="N-terminal nucleophile aminohydrolases (Ntn hydrolases)"/>
    <property type="match status" value="1"/>
</dbReference>
<comment type="catalytic activity">
    <reaction evidence="1 11">
        <text>an S-substituted glutathione + H2O = an S-substituted L-cysteinylglycine + L-glutamate</text>
        <dbReference type="Rhea" id="RHEA:59468"/>
        <dbReference type="ChEBI" id="CHEBI:15377"/>
        <dbReference type="ChEBI" id="CHEBI:29985"/>
        <dbReference type="ChEBI" id="CHEBI:90779"/>
        <dbReference type="ChEBI" id="CHEBI:143103"/>
        <dbReference type="EC" id="3.4.19.13"/>
    </reaction>
</comment>
<feature type="binding site" evidence="10">
    <location>
        <position position="108"/>
    </location>
    <ligand>
        <name>L-glutamate</name>
        <dbReference type="ChEBI" id="CHEBI:29985"/>
    </ligand>
</feature>
<dbReference type="NCBIfam" id="TIGR00066">
    <property type="entry name" value="g_glut_trans"/>
    <property type="match status" value="1"/>
</dbReference>
<dbReference type="FunFam" id="3.60.20.40:FF:000003">
    <property type="entry name" value="Gamma-glutamyltranspeptidase"/>
    <property type="match status" value="1"/>
</dbReference>
<dbReference type="Gene3D" id="1.10.246.130">
    <property type="match status" value="1"/>
</dbReference>
<dbReference type="GO" id="GO:0006750">
    <property type="term" value="P:glutathione biosynthetic process"/>
    <property type="evidence" value="ECO:0007669"/>
    <property type="project" value="UniProtKB-KW"/>
</dbReference>
<evidence type="ECO:0000256" key="3">
    <source>
        <dbReference type="ARBA" id="ARBA00009381"/>
    </source>
</evidence>
<feature type="active site" description="Nucleophile" evidence="9">
    <location>
        <position position="387"/>
    </location>
</feature>
<dbReference type="GO" id="GO:0103068">
    <property type="term" value="F:leukotriene C4 gamma-glutamyl transferase activity"/>
    <property type="evidence" value="ECO:0007669"/>
    <property type="project" value="UniProtKB-EC"/>
</dbReference>
<evidence type="ECO:0000256" key="8">
    <source>
        <dbReference type="ARBA" id="ARBA00047417"/>
    </source>
</evidence>
<comment type="caution">
    <text evidence="14">The sequence shown here is derived from an EMBL/GenBank/DDBJ whole genome shotgun (WGS) entry which is preliminary data.</text>
</comment>
<dbReference type="GO" id="GO:0036374">
    <property type="term" value="F:glutathione hydrolase activity"/>
    <property type="evidence" value="ECO:0007669"/>
    <property type="project" value="UniProtKB-UniRule"/>
</dbReference>
<evidence type="ECO:0000313" key="15">
    <source>
        <dbReference type="Proteomes" id="UP000559404"/>
    </source>
</evidence>
<keyword evidence="7 11" id="KW-0012">Acyltransferase</keyword>
<feature type="chain" id="PRO_5032596976" description="Glutathione hydrolase proenzyme" evidence="13">
    <location>
        <begin position="18"/>
        <end position="576"/>
    </location>
</feature>
<reference evidence="14 15" key="2">
    <citation type="submission" date="2020-08" db="EMBL/GenBank/DDBJ databases">
        <title>Stappia taiwanensis sp. nov., isolated from a coastal thermal spring.</title>
        <authorList>
            <person name="Kampfer P."/>
        </authorList>
    </citation>
    <scope>NUCLEOTIDE SEQUENCE [LARGE SCALE GENOMIC DNA]</scope>
    <source>
        <strain evidence="14 15">DSM 23284</strain>
    </source>
</reference>
<evidence type="ECO:0000256" key="4">
    <source>
        <dbReference type="ARBA" id="ARBA00022679"/>
    </source>
</evidence>
<name>A0A838XSA0_9HYPH</name>
<dbReference type="InterPro" id="IPR051792">
    <property type="entry name" value="GGT_bact"/>
</dbReference>
<dbReference type="GO" id="GO:0006751">
    <property type="term" value="P:glutathione catabolic process"/>
    <property type="evidence" value="ECO:0007669"/>
    <property type="project" value="UniProtKB-UniRule"/>
</dbReference>
<feature type="binding site" evidence="10">
    <location>
        <begin position="458"/>
        <end position="459"/>
    </location>
    <ligand>
        <name>L-glutamate</name>
        <dbReference type="ChEBI" id="CHEBI:29985"/>
    </ligand>
</feature>
<protein>
    <recommendedName>
        <fullName evidence="11">Glutathione hydrolase proenzyme</fullName>
        <ecNumber evidence="11">2.3.2.2</ecNumber>
        <ecNumber evidence="11">3.4.19.13</ecNumber>
    </recommendedName>
    <component>
        <recommendedName>
            <fullName evidence="11">Glutathione hydrolase large chain</fullName>
        </recommendedName>
    </component>
    <component>
        <recommendedName>
            <fullName evidence="11">Glutathione hydrolase small chain</fullName>
        </recommendedName>
    </component>
</protein>
<gene>
    <name evidence="14" type="primary">ggt</name>
    <name evidence="14" type="ORF">H1W37_07750</name>
</gene>
<feature type="signal peptide" evidence="13">
    <location>
        <begin position="1"/>
        <end position="17"/>
    </location>
</feature>
<dbReference type="UniPathway" id="UPA00204"/>
<dbReference type="InterPro" id="IPR043138">
    <property type="entry name" value="GGT_lsub"/>
</dbReference>
<comment type="catalytic activity">
    <reaction evidence="2 11">
        <text>glutathione + H2O = L-cysteinylglycine + L-glutamate</text>
        <dbReference type="Rhea" id="RHEA:28807"/>
        <dbReference type="ChEBI" id="CHEBI:15377"/>
        <dbReference type="ChEBI" id="CHEBI:29985"/>
        <dbReference type="ChEBI" id="CHEBI:57925"/>
        <dbReference type="ChEBI" id="CHEBI:61694"/>
        <dbReference type="EC" id="3.4.19.13"/>
    </reaction>
</comment>
<dbReference type="PANTHER" id="PTHR43199">
    <property type="entry name" value="GLUTATHIONE HYDROLASE"/>
    <property type="match status" value="1"/>
</dbReference>